<dbReference type="SUPFAM" id="SSF47446">
    <property type="entry name" value="Signal peptide-binding domain"/>
    <property type="match status" value="1"/>
</dbReference>
<dbReference type="AlphaFoldDB" id="A0A5J9VHR9"/>
<proteinExistence type="predicted"/>
<feature type="compositionally biased region" description="Basic and acidic residues" evidence="1">
    <location>
        <begin position="11"/>
        <end position="20"/>
    </location>
</feature>
<name>A0A5J9VHR9_9POAL</name>
<feature type="non-terminal residue" evidence="2">
    <location>
        <position position="1"/>
    </location>
</feature>
<dbReference type="Proteomes" id="UP000324897">
    <property type="component" value="Unassembled WGS sequence"/>
</dbReference>
<feature type="region of interest" description="Disordered" evidence="1">
    <location>
        <begin position="97"/>
        <end position="145"/>
    </location>
</feature>
<organism evidence="2 3">
    <name type="scientific">Eragrostis curvula</name>
    <name type="common">weeping love grass</name>
    <dbReference type="NCBI Taxonomy" id="38414"/>
    <lineage>
        <taxon>Eukaryota</taxon>
        <taxon>Viridiplantae</taxon>
        <taxon>Streptophyta</taxon>
        <taxon>Embryophyta</taxon>
        <taxon>Tracheophyta</taxon>
        <taxon>Spermatophyta</taxon>
        <taxon>Magnoliopsida</taxon>
        <taxon>Liliopsida</taxon>
        <taxon>Poales</taxon>
        <taxon>Poaceae</taxon>
        <taxon>PACMAD clade</taxon>
        <taxon>Chloridoideae</taxon>
        <taxon>Eragrostideae</taxon>
        <taxon>Eragrostidinae</taxon>
        <taxon>Eragrostis</taxon>
    </lineage>
</organism>
<keyword evidence="3" id="KW-1185">Reference proteome</keyword>
<dbReference type="OrthoDB" id="10250817at2759"/>
<feature type="compositionally biased region" description="Basic and acidic residues" evidence="1">
    <location>
        <begin position="44"/>
        <end position="63"/>
    </location>
</feature>
<dbReference type="GO" id="GO:0008312">
    <property type="term" value="F:7S RNA binding"/>
    <property type="evidence" value="ECO:0007669"/>
    <property type="project" value="InterPro"/>
</dbReference>
<accession>A0A5J9VHR9</accession>
<dbReference type="GO" id="GO:0006614">
    <property type="term" value="P:SRP-dependent cotranslational protein targeting to membrane"/>
    <property type="evidence" value="ECO:0007669"/>
    <property type="project" value="InterPro"/>
</dbReference>
<protein>
    <submittedName>
        <fullName evidence="2">Uncharacterized protein</fullName>
    </submittedName>
</protein>
<evidence type="ECO:0000313" key="2">
    <source>
        <dbReference type="EMBL" id="TVU34934.1"/>
    </source>
</evidence>
<dbReference type="EMBL" id="RWGY01000009">
    <property type="protein sequence ID" value="TVU34934.1"/>
    <property type="molecule type" value="Genomic_DNA"/>
</dbReference>
<dbReference type="InterPro" id="IPR036891">
    <property type="entry name" value="Signal_recog_part_SRP54_M_sf"/>
</dbReference>
<dbReference type="GO" id="GO:0048500">
    <property type="term" value="C:signal recognition particle"/>
    <property type="evidence" value="ECO:0007669"/>
    <property type="project" value="InterPro"/>
</dbReference>
<evidence type="ECO:0000256" key="1">
    <source>
        <dbReference type="SAM" id="MobiDB-lite"/>
    </source>
</evidence>
<feature type="region of interest" description="Disordered" evidence="1">
    <location>
        <begin position="1"/>
        <end position="77"/>
    </location>
</feature>
<feature type="compositionally biased region" description="Polar residues" evidence="1">
    <location>
        <begin position="113"/>
        <end position="128"/>
    </location>
</feature>
<evidence type="ECO:0000313" key="3">
    <source>
        <dbReference type="Proteomes" id="UP000324897"/>
    </source>
</evidence>
<gene>
    <name evidence="2" type="ORF">EJB05_16792</name>
</gene>
<dbReference type="Gene3D" id="1.10.260.30">
    <property type="entry name" value="Signal recognition particle, SRP54 subunit, M-domain"/>
    <property type="match status" value="1"/>
</dbReference>
<comment type="caution">
    <text evidence="2">The sequence shown here is derived from an EMBL/GenBank/DDBJ whole genome shotgun (WGS) entry which is preliminary data.</text>
</comment>
<dbReference type="Gramene" id="TVU34934">
    <property type="protein sequence ID" value="TVU34934"/>
    <property type="gene ID" value="EJB05_16792"/>
</dbReference>
<sequence length="145" mass="16413">MLPGFSSELMPKGHEKESQAKIKRYMTMMDSMTNADLEQDEGAQDTKERRDECSVPQHERSAHELGASPADAKADRWHGWDQRKWVECLEPWVEIGRISPRLEGPVPDEHIYSHTTHQNHSSPTSTDNRGGRSIRSDDQSTATTG</sequence>
<reference evidence="2 3" key="1">
    <citation type="journal article" date="2019" name="Sci. Rep.">
        <title>A high-quality genome of Eragrostis curvula grass provides insights into Poaceae evolution and supports new strategies to enhance forage quality.</title>
        <authorList>
            <person name="Carballo J."/>
            <person name="Santos B.A.C.M."/>
            <person name="Zappacosta D."/>
            <person name="Garbus I."/>
            <person name="Selva J.P."/>
            <person name="Gallo C.A."/>
            <person name="Diaz A."/>
            <person name="Albertini E."/>
            <person name="Caccamo M."/>
            <person name="Echenique V."/>
        </authorList>
    </citation>
    <scope>NUCLEOTIDE SEQUENCE [LARGE SCALE GENOMIC DNA]</scope>
    <source>
        <strain evidence="3">cv. Victoria</strain>
        <tissue evidence="2">Leaf</tissue>
    </source>
</reference>